<feature type="transmembrane region" description="Helical" evidence="7">
    <location>
        <begin position="394"/>
        <end position="413"/>
    </location>
</feature>
<evidence type="ECO:0000256" key="6">
    <source>
        <dbReference type="ARBA" id="ARBA00023136"/>
    </source>
</evidence>
<evidence type="ECO:0000256" key="7">
    <source>
        <dbReference type="SAM" id="Phobius"/>
    </source>
</evidence>
<dbReference type="Gene3D" id="1.20.1530.20">
    <property type="match status" value="1"/>
</dbReference>
<evidence type="ECO:0000256" key="5">
    <source>
        <dbReference type="ARBA" id="ARBA00023065"/>
    </source>
</evidence>
<evidence type="ECO:0000256" key="3">
    <source>
        <dbReference type="ARBA" id="ARBA00022692"/>
    </source>
</evidence>
<feature type="transmembrane region" description="Helical" evidence="7">
    <location>
        <begin position="254"/>
        <end position="286"/>
    </location>
</feature>
<accession>A0ABP8C210</accession>
<dbReference type="EMBL" id="BAABAS010000006">
    <property type="protein sequence ID" value="GAA4232313.1"/>
    <property type="molecule type" value="Genomic_DNA"/>
</dbReference>
<feature type="domain" description="Cation/H+ exchanger transmembrane" evidence="8">
    <location>
        <begin position="28"/>
        <end position="412"/>
    </location>
</feature>
<evidence type="ECO:0000259" key="8">
    <source>
        <dbReference type="Pfam" id="PF00999"/>
    </source>
</evidence>
<evidence type="ECO:0000256" key="1">
    <source>
        <dbReference type="ARBA" id="ARBA00004141"/>
    </source>
</evidence>
<feature type="transmembrane region" description="Helical" evidence="7">
    <location>
        <begin position="148"/>
        <end position="169"/>
    </location>
</feature>
<protein>
    <recommendedName>
        <fullName evidence="8">Cation/H+ exchanger transmembrane domain-containing protein</fullName>
    </recommendedName>
</protein>
<dbReference type="PANTHER" id="PTHR32468">
    <property type="entry name" value="CATION/H + ANTIPORTER"/>
    <property type="match status" value="1"/>
</dbReference>
<comment type="subcellular location">
    <subcellularLocation>
        <location evidence="1">Membrane</location>
        <topology evidence="1">Multi-pass membrane protein</topology>
    </subcellularLocation>
</comment>
<keyword evidence="4 7" id="KW-1133">Transmembrane helix</keyword>
<feature type="transmembrane region" description="Helical" evidence="7">
    <location>
        <begin position="181"/>
        <end position="203"/>
    </location>
</feature>
<feature type="transmembrane region" description="Helical" evidence="7">
    <location>
        <begin position="330"/>
        <end position="351"/>
    </location>
</feature>
<feature type="transmembrane region" description="Helical" evidence="7">
    <location>
        <begin position="298"/>
        <end position="318"/>
    </location>
</feature>
<organism evidence="9 10">
    <name type="scientific">Actinomadura meridiana</name>
    <dbReference type="NCBI Taxonomy" id="559626"/>
    <lineage>
        <taxon>Bacteria</taxon>
        <taxon>Bacillati</taxon>
        <taxon>Actinomycetota</taxon>
        <taxon>Actinomycetes</taxon>
        <taxon>Streptosporangiales</taxon>
        <taxon>Thermomonosporaceae</taxon>
        <taxon>Actinomadura</taxon>
    </lineage>
</organism>
<sequence length="443" mass="45311">MPVADPVAPIVPHHLLVLLLQLGVLLMLAALLGRLARKCGMPAIVGELCAGALAGPSVLGALSPDLSGWLFPADGAQTHLLDAVGQVGLLLLVGLTGMELDFGLVRRRGRVAAQISAAGFVLPLVLGVGLGLLLPASLLQEGADRTAFVLFLGVAMSVSAIPVIAKTLFDLKLVHRNVGQLILAAGVVDDVAGWLMLSVVSALATSGLQTGDLGRSLICLGAVVVFALVLGRPTIRLVMRSCGGRPGEHPAGQLAVAVALIVLAAAGTHAMGLEAVFGAFVCGIVMRASGAVDPAVLAPLRGVVLAVLAPIYFATAGLRMDLTALVRPSVLLAAVAVLVVAIVGKFAGAFLGSLAARYGPWEALAIGAGMNARGVIEVIVAMAGLRLGVLSTEAYTIIVLVALVTSVMAPPLLRVAMGRVEQTAEEALRRRDDDPFRHVEEAT</sequence>
<feature type="transmembrane region" description="Helical" evidence="7">
    <location>
        <begin position="83"/>
        <end position="105"/>
    </location>
</feature>
<dbReference type="RefSeq" id="WP_344896759.1">
    <property type="nucleotide sequence ID" value="NZ_BAABAS010000006.1"/>
</dbReference>
<gene>
    <name evidence="9" type="ORF">GCM10022254_31850</name>
</gene>
<dbReference type="InterPro" id="IPR050794">
    <property type="entry name" value="CPA2_transporter"/>
</dbReference>
<feature type="transmembrane region" description="Helical" evidence="7">
    <location>
        <begin position="44"/>
        <end position="63"/>
    </location>
</feature>
<dbReference type="InterPro" id="IPR006153">
    <property type="entry name" value="Cation/H_exchanger_TM"/>
</dbReference>
<dbReference type="Pfam" id="PF00999">
    <property type="entry name" value="Na_H_Exchanger"/>
    <property type="match status" value="1"/>
</dbReference>
<evidence type="ECO:0000313" key="9">
    <source>
        <dbReference type="EMBL" id="GAA4232313.1"/>
    </source>
</evidence>
<comment type="caution">
    <text evidence="9">The sequence shown here is derived from an EMBL/GenBank/DDBJ whole genome shotgun (WGS) entry which is preliminary data.</text>
</comment>
<dbReference type="PANTHER" id="PTHR32468:SF0">
    <property type="entry name" value="K(+)_H(+) ANTIPORTER 1"/>
    <property type="match status" value="1"/>
</dbReference>
<feature type="transmembrane region" description="Helical" evidence="7">
    <location>
        <begin position="12"/>
        <end position="32"/>
    </location>
</feature>
<evidence type="ECO:0000313" key="10">
    <source>
        <dbReference type="Proteomes" id="UP001501710"/>
    </source>
</evidence>
<dbReference type="InterPro" id="IPR038770">
    <property type="entry name" value="Na+/solute_symporter_sf"/>
</dbReference>
<keyword evidence="10" id="KW-1185">Reference proteome</keyword>
<feature type="transmembrane region" description="Helical" evidence="7">
    <location>
        <begin position="215"/>
        <end position="233"/>
    </location>
</feature>
<evidence type="ECO:0000256" key="2">
    <source>
        <dbReference type="ARBA" id="ARBA00022448"/>
    </source>
</evidence>
<keyword evidence="6 7" id="KW-0472">Membrane</keyword>
<reference evidence="10" key="1">
    <citation type="journal article" date="2019" name="Int. J. Syst. Evol. Microbiol.">
        <title>The Global Catalogue of Microorganisms (GCM) 10K type strain sequencing project: providing services to taxonomists for standard genome sequencing and annotation.</title>
        <authorList>
            <consortium name="The Broad Institute Genomics Platform"/>
            <consortium name="The Broad Institute Genome Sequencing Center for Infectious Disease"/>
            <person name="Wu L."/>
            <person name="Ma J."/>
        </authorList>
    </citation>
    <scope>NUCLEOTIDE SEQUENCE [LARGE SCALE GENOMIC DNA]</scope>
    <source>
        <strain evidence="10">JCM 17440</strain>
    </source>
</reference>
<keyword evidence="2" id="KW-0813">Transport</keyword>
<feature type="transmembrane region" description="Helical" evidence="7">
    <location>
        <begin position="117"/>
        <end position="136"/>
    </location>
</feature>
<name>A0ABP8C210_9ACTN</name>
<keyword evidence="5" id="KW-0406">Ion transport</keyword>
<proteinExistence type="predicted"/>
<evidence type="ECO:0000256" key="4">
    <source>
        <dbReference type="ARBA" id="ARBA00022989"/>
    </source>
</evidence>
<keyword evidence="3 7" id="KW-0812">Transmembrane</keyword>
<dbReference type="Proteomes" id="UP001501710">
    <property type="component" value="Unassembled WGS sequence"/>
</dbReference>